<dbReference type="Proteomes" id="UP001195914">
    <property type="component" value="Unassembled WGS sequence"/>
</dbReference>
<name>A0AAD9LKB4_BABDI</name>
<organism evidence="2 3">
    <name type="scientific">Babesia divergens</name>
    <dbReference type="NCBI Taxonomy" id="32595"/>
    <lineage>
        <taxon>Eukaryota</taxon>
        <taxon>Sar</taxon>
        <taxon>Alveolata</taxon>
        <taxon>Apicomplexa</taxon>
        <taxon>Aconoidasida</taxon>
        <taxon>Piroplasmida</taxon>
        <taxon>Babesiidae</taxon>
        <taxon>Babesia</taxon>
    </lineage>
</organism>
<evidence type="ECO:0000256" key="1">
    <source>
        <dbReference type="SAM" id="SignalP"/>
    </source>
</evidence>
<feature type="signal peptide" evidence="1">
    <location>
        <begin position="1"/>
        <end position="26"/>
    </location>
</feature>
<keyword evidence="3" id="KW-1185">Reference proteome</keyword>
<evidence type="ECO:0000313" key="2">
    <source>
        <dbReference type="EMBL" id="KAK1939486.1"/>
    </source>
</evidence>
<sequence length="238" mass="27063">MRFWGILRVSGLFILLSAFYGQPVSCGILNRILSSKKDSNANVSEVSENLEDSTVESQESLPVSQSDFVFKNPIWHDSYLASTVLFLEEFCKGVNAKKFNEKLSGKALKDLSKICVHVSKILESVTRNLIPTYGPGSVTERNKIDMNFYKDVLKPEKFDVYAIWLKENIPGIIESLISMFNESIKLPEEQVNTETSLGPLKYGFVFEGKWWFAYVNYTLRRATKALIQHFLPGILKCL</sequence>
<proteinExistence type="predicted"/>
<dbReference type="EMBL" id="JAHBMH010000007">
    <property type="protein sequence ID" value="KAK1939486.1"/>
    <property type="molecule type" value="Genomic_DNA"/>
</dbReference>
<reference evidence="2" key="2">
    <citation type="submission" date="2021-05" db="EMBL/GenBank/DDBJ databases">
        <authorList>
            <person name="Pain A."/>
        </authorList>
    </citation>
    <scope>NUCLEOTIDE SEQUENCE</scope>
    <source>
        <strain evidence="2">1802A</strain>
    </source>
</reference>
<reference evidence="2" key="1">
    <citation type="journal article" date="2014" name="Nucleic Acids Res.">
        <title>The evolutionary dynamics of variant antigen genes in Babesia reveal a history of genomic innovation underlying host-parasite interaction.</title>
        <authorList>
            <person name="Jackson A.P."/>
            <person name="Otto T.D."/>
            <person name="Darby A."/>
            <person name="Ramaprasad A."/>
            <person name="Xia D."/>
            <person name="Echaide I.E."/>
            <person name="Farber M."/>
            <person name="Gahlot S."/>
            <person name="Gamble J."/>
            <person name="Gupta D."/>
            <person name="Gupta Y."/>
            <person name="Jackson L."/>
            <person name="Malandrin L."/>
            <person name="Malas T.B."/>
            <person name="Moussa E."/>
            <person name="Nair M."/>
            <person name="Reid A.J."/>
            <person name="Sanders M."/>
            <person name="Sharma J."/>
            <person name="Tracey A."/>
            <person name="Quail M.A."/>
            <person name="Weir W."/>
            <person name="Wastling J.M."/>
            <person name="Hall N."/>
            <person name="Willadsen P."/>
            <person name="Lingelbach K."/>
            <person name="Shiels B."/>
            <person name="Tait A."/>
            <person name="Berriman M."/>
            <person name="Allred D.R."/>
            <person name="Pain A."/>
        </authorList>
    </citation>
    <scope>NUCLEOTIDE SEQUENCE</scope>
    <source>
        <strain evidence="2">1802A</strain>
    </source>
</reference>
<evidence type="ECO:0000313" key="3">
    <source>
        <dbReference type="Proteomes" id="UP001195914"/>
    </source>
</evidence>
<dbReference type="AlphaFoldDB" id="A0AAD9LKB4"/>
<feature type="chain" id="PRO_5042247314" evidence="1">
    <location>
        <begin position="27"/>
        <end position="238"/>
    </location>
</feature>
<comment type="caution">
    <text evidence="2">The sequence shown here is derived from an EMBL/GenBank/DDBJ whole genome shotgun (WGS) entry which is preliminary data.</text>
</comment>
<accession>A0AAD9LKB4</accession>
<protein>
    <submittedName>
        <fullName evidence="2">Secreted antigen 3</fullName>
    </submittedName>
</protein>
<keyword evidence="1" id="KW-0732">Signal</keyword>
<gene>
    <name evidence="2" type="ORF">X943_000439</name>
</gene>